<accession>A0A0U5GCP2</accession>
<feature type="compositionally biased region" description="Polar residues" evidence="4">
    <location>
        <begin position="39"/>
        <end position="56"/>
    </location>
</feature>
<keyword evidence="1" id="KW-0677">Repeat</keyword>
<dbReference type="InterPro" id="IPR036770">
    <property type="entry name" value="Ankyrin_rpt-contain_sf"/>
</dbReference>
<feature type="repeat" description="ANK" evidence="3">
    <location>
        <begin position="281"/>
        <end position="313"/>
    </location>
</feature>
<reference evidence="7" key="1">
    <citation type="journal article" date="2016" name="Genome Announc.">
        <title>Draft genome sequences of fungus Aspergillus calidoustus.</title>
        <authorList>
            <person name="Horn F."/>
            <person name="Linde J."/>
            <person name="Mattern D.J."/>
            <person name="Walther G."/>
            <person name="Guthke R."/>
            <person name="Scherlach K."/>
            <person name="Martin K."/>
            <person name="Brakhage A.A."/>
            <person name="Petzke L."/>
            <person name="Valiante V."/>
        </authorList>
    </citation>
    <scope>NUCLEOTIDE SEQUENCE [LARGE SCALE GENOMIC DNA]</scope>
    <source>
        <strain evidence="7">SF006504</strain>
    </source>
</reference>
<dbReference type="InterPro" id="IPR046347">
    <property type="entry name" value="bZIP_sf"/>
</dbReference>
<feature type="domain" description="BZIP" evidence="5">
    <location>
        <begin position="13"/>
        <end position="28"/>
    </location>
</feature>
<organism evidence="6 7">
    <name type="scientific">Aspergillus calidoustus</name>
    <dbReference type="NCBI Taxonomy" id="454130"/>
    <lineage>
        <taxon>Eukaryota</taxon>
        <taxon>Fungi</taxon>
        <taxon>Dikarya</taxon>
        <taxon>Ascomycota</taxon>
        <taxon>Pezizomycotina</taxon>
        <taxon>Eurotiomycetes</taxon>
        <taxon>Eurotiomycetidae</taxon>
        <taxon>Eurotiales</taxon>
        <taxon>Aspergillaceae</taxon>
        <taxon>Aspergillus</taxon>
        <taxon>Aspergillus subgen. Nidulantes</taxon>
    </lineage>
</organism>
<dbReference type="OMA" id="QRGYRKR"/>
<dbReference type="PROSITE" id="PS50297">
    <property type="entry name" value="ANK_REP_REGION"/>
    <property type="match status" value="3"/>
</dbReference>
<dbReference type="PROSITE" id="PS50088">
    <property type="entry name" value="ANK_REPEAT"/>
    <property type="match status" value="3"/>
</dbReference>
<feature type="repeat" description="ANK" evidence="3">
    <location>
        <begin position="208"/>
        <end position="240"/>
    </location>
</feature>
<sequence>MDSIQRPTDPTERRRLQNRIAQRRFRQKKLLERSADRVPNSQPDRLHSDTNNNHDNATPIDRPFVGDEPFFALPDTVAAGLTPAGTRFDNVALDLGTLDNLLGSYTSNPLDAPLPSFLLASPDAAQLSPAQNRYTQSQTGSLPLHTNHREATSGLTPPVEPETVDHKTRDASKGWISTIHIAAQKGHERIVRVLLERGNIDPNITDSDGRSPIFHAAVGGHNGVVRLLLSNGARVGHVDCDNRSVLHWAAHYQRIDVLQTLIEHWAEHERESYDIDAYDDHGWTPLHLAVERGFEEGVLLLIQSGADMCAKARKCWLTDRVIPFDLNQLVS</sequence>
<feature type="repeat" description="ANK" evidence="3">
    <location>
        <begin position="174"/>
        <end position="198"/>
    </location>
</feature>
<gene>
    <name evidence="6" type="ORF">ASPCAL11942</name>
</gene>
<dbReference type="PANTHER" id="PTHR24198:SF165">
    <property type="entry name" value="ANKYRIN REPEAT-CONTAINING PROTEIN-RELATED"/>
    <property type="match status" value="1"/>
</dbReference>
<dbReference type="PROSITE" id="PS00036">
    <property type="entry name" value="BZIP_BASIC"/>
    <property type="match status" value="1"/>
</dbReference>
<name>A0A0U5GCP2_ASPCI</name>
<dbReference type="STRING" id="454130.A0A0U5GCP2"/>
<evidence type="ECO:0000259" key="5">
    <source>
        <dbReference type="PROSITE" id="PS00036"/>
    </source>
</evidence>
<feature type="region of interest" description="Disordered" evidence="4">
    <location>
        <begin position="25"/>
        <end position="63"/>
    </location>
</feature>
<feature type="region of interest" description="Disordered" evidence="4">
    <location>
        <begin position="130"/>
        <end position="169"/>
    </location>
</feature>
<evidence type="ECO:0000313" key="7">
    <source>
        <dbReference type="Proteomes" id="UP000054771"/>
    </source>
</evidence>
<dbReference type="Pfam" id="PF12796">
    <property type="entry name" value="Ank_2"/>
    <property type="match status" value="1"/>
</dbReference>
<protein>
    <recommendedName>
        <fullName evidence="5">BZIP domain-containing protein</fullName>
    </recommendedName>
</protein>
<keyword evidence="7" id="KW-1185">Reference proteome</keyword>
<keyword evidence="2 3" id="KW-0040">ANK repeat</keyword>
<dbReference type="SUPFAM" id="SSF48403">
    <property type="entry name" value="Ankyrin repeat"/>
    <property type="match status" value="1"/>
</dbReference>
<dbReference type="GO" id="GO:0003700">
    <property type="term" value="F:DNA-binding transcription factor activity"/>
    <property type="evidence" value="ECO:0007669"/>
    <property type="project" value="InterPro"/>
</dbReference>
<dbReference type="PANTHER" id="PTHR24198">
    <property type="entry name" value="ANKYRIN REPEAT AND PROTEIN KINASE DOMAIN-CONTAINING PROTEIN"/>
    <property type="match status" value="1"/>
</dbReference>
<evidence type="ECO:0000256" key="3">
    <source>
        <dbReference type="PROSITE-ProRule" id="PRU00023"/>
    </source>
</evidence>
<proteinExistence type="predicted"/>
<dbReference type="SMART" id="SM00248">
    <property type="entry name" value="ANK"/>
    <property type="match status" value="4"/>
</dbReference>
<feature type="compositionally biased region" description="Polar residues" evidence="4">
    <location>
        <begin position="130"/>
        <end position="141"/>
    </location>
</feature>
<dbReference type="Gene3D" id="1.25.40.20">
    <property type="entry name" value="Ankyrin repeat-containing domain"/>
    <property type="match status" value="1"/>
</dbReference>
<dbReference type="EMBL" id="CDMC01000012">
    <property type="protein sequence ID" value="CEL08797.1"/>
    <property type="molecule type" value="Genomic_DNA"/>
</dbReference>
<evidence type="ECO:0000256" key="2">
    <source>
        <dbReference type="ARBA" id="ARBA00023043"/>
    </source>
</evidence>
<dbReference type="InterPro" id="IPR004827">
    <property type="entry name" value="bZIP"/>
</dbReference>
<evidence type="ECO:0000256" key="4">
    <source>
        <dbReference type="SAM" id="MobiDB-lite"/>
    </source>
</evidence>
<dbReference type="OrthoDB" id="366390at2759"/>
<dbReference type="InterPro" id="IPR002110">
    <property type="entry name" value="Ankyrin_rpt"/>
</dbReference>
<evidence type="ECO:0000256" key="1">
    <source>
        <dbReference type="ARBA" id="ARBA00022737"/>
    </source>
</evidence>
<dbReference type="SUPFAM" id="SSF57959">
    <property type="entry name" value="Leucine zipper domain"/>
    <property type="match status" value="1"/>
</dbReference>
<dbReference type="Proteomes" id="UP000054771">
    <property type="component" value="Unassembled WGS sequence"/>
</dbReference>
<dbReference type="CDD" id="cd14688">
    <property type="entry name" value="bZIP_YAP"/>
    <property type="match status" value="1"/>
</dbReference>
<dbReference type="Pfam" id="PF00023">
    <property type="entry name" value="Ank"/>
    <property type="match status" value="1"/>
</dbReference>
<dbReference type="AlphaFoldDB" id="A0A0U5GCP2"/>
<evidence type="ECO:0000313" key="6">
    <source>
        <dbReference type="EMBL" id="CEL08797.1"/>
    </source>
</evidence>